<evidence type="ECO:0000313" key="2">
    <source>
        <dbReference type="EMBL" id="KAF7409001.1"/>
    </source>
</evidence>
<reference evidence="2" key="1">
    <citation type="journal article" date="2020" name="G3 (Bethesda)">
        <title>High-Quality Assemblies for Three Invasive Social Wasps from the &lt;i&gt;Vespula&lt;/i&gt; Genus.</title>
        <authorList>
            <person name="Harrop T.W.R."/>
            <person name="Guhlin J."/>
            <person name="McLaughlin G.M."/>
            <person name="Permina E."/>
            <person name="Stockwell P."/>
            <person name="Gilligan J."/>
            <person name="Le Lec M.F."/>
            <person name="Gruber M.A.M."/>
            <person name="Quinn O."/>
            <person name="Lovegrove M."/>
            <person name="Duncan E.J."/>
            <person name="Remnant E.J."/>
            <person name="Van Eeckhoven J."/>
            <person name="Graham B."/>
            <person name="Knapp R.A."/>
            <person name="Langford K.W."/>
            <person name="Kronenberg Z."/>
            <person name="Press M.O."/>
            <person name="Eacker S.M."/>
            <person name="Wilson-Rankin E.E."/>
            <person name="Purcell J."/>
            <person name="Lester P.J."/>
            <person name="Dearden P.K."/>
        </authorList>
    </citation>
    <scope>NUCLEOTIDE SEQUENCE</scope>
    <source>
        <strain evidence="2">Volc-1</strain>
    </source>
</reference>
<sequence>MATPQQKEPPPIFALASRMRDNRVRGAFIVRKGEPFDDDDHEGDDVDDDDDDEDDYYYYPTTTTTTTITTTTTSSSIITTKITTTTTTTTTTIRNVFSPLAVGLSFLFEIISQQEGFKKESEVGV</sequence>
<evidence type="ECO:0000256" key="1">
    <source>
        <dbReference type="SAM" id="MobiDB-lite"/>
    </source>
</evidence>
<feature type="compositionally biased region" description="Acidic residues" evidence="1">
    <location>
        <begin position="36"/>
        <end position="53"/>
    </location>
</feature>
<comment type="caution">
    <text evidence="2">The sequence shown here is derived from an EMBL/GenBank/DDBJ whole genome shotgun (WGS) entry which is preliminary data.</text>
</comment>
<protein>
    <submittedName>
        <fullName evidence="2">Uncharacterized protein</fullName>
    </submittedName>
</protein>
<proteinExistence type="predicted"/>
<dbReference type="AlphaFoldDB" id="A0A834KNH1"/>
<keyword evidence="3" id="KW-1185">Reference proteome</keyword>
<accession>A0A834KNH1</accession>
<gene>
    <name evidence="2" type="ORF">H0235_013853</name>
</gene>
<name>A0A834KNH1_VESPE</name>
<organism evidence="2 3">
    <name type="scientific">Vespula pensylvanica</name>
    <name type="common">Western yellow jacket</name>
    <name type="synonym">Wasp</name>
    <dbReference type="NCBI Taxonomy" id="30213"/>
    <lineage>
        <taxon>Eukaryota</taxon>
        <taxon>Metazoa</taxon>
        <taxon>Ecdysozoa</taxon>
        <taxon>Arthropoda</taxon>
        <taxon>Hexapoda</taxon>
        <taxon>Insecta</taxon>
        <taxon>Pterygota</taxon>
        <taxon>Neoptera</taxon>
        <taxon>Endopterygota</taxon>
        <taxon>Hymenoptera</taxon>
        <taxon>Apocrita</taxon>
        <taxon>Aculeata</taxon>
        <taxon>Vespoidea</taxon>
        <taxon>Vespidae</taxon>
        <taxon>Vespinae</taxon>
        <taxon>Vespula</taxon>
    </lineage>
</organism>
<feature type="region of interest" description="Disordered" evidence="1">
    <location>
        <begin position="30"/>
        <end position="53"/>
    </location>
</feature>
<dbReference type="EMBL" id="JACSDY010000014">
    <property type="protein sequence ID" value="KAF7409001.1"/>
    <property type="molecule type" value="Genomic_DNA"/>
</dbReference>
<evidence type="ECO:0000313" key="3">
    <source>
        <dbReference type="Proteomes" id="UP000600918"/>
    </source>
</evidence>
<dbReference type="Proteomes" id="UP000600918">
    <property type="component" value="Unassembled WGS sequence"/>
</dbReference>